<evidence type="ECO:0000313" key="4">
    <source>
        <dbReference type="Proteomes" id="UP000247602"/>
    </source>
</evidence>
<dbReference type="Pfam" id="PF07883">
    <property type="entry name" value="Cupin_2"/>
    <property type="match status" value="1"/>
</dbReference>
<proteinExistence type="predicted"/>
<dbReference type="Proteomes" id="UP000247602">
    <property type="component" value="Unassembled WGS sequence"/>
</dbReference>
<evidence type="ECO:0000259" key="2">
    <source>
        <dbReference type="Pfam" id="PF07883"/>
    </source>
</evidence>
<feature type="region of interest" description="Disordered" evidence="1">
    <location>
        <begin position="1"/>
        <end position="29"/>
    </location>
</feature>
<sequence>MAGDRPDPPRGRDARLRGAADRHRPAGRDQALLTSVARPVVVRAADGELIDAAGVAHLFKLTGGRLGLERFEVPPLTVGAGPHVHGSHDEYFYVLAGALTLTTDDGEVTLGAGDLAAAPRGSLHGYRNASADTTATALCLYTPPGYEQYFRDVHAAAAEGAEVTPELLAELRSRYDTESR</sequence>
<evidence type="ECO:0000256" key="1">
    <source>
        <dbReference type="SAM" id="MobiDB-lite"/>
    </source>
</evidence>
<dbReference type="InterPro" id="IPR053146">
    <property type="entry name" value="QDO-like"/>
</dbReference>
<comment type="caution">
    <text evidence="3">The sequence shown here is derived from an EMBL/GenBank/DDBJ whole genome shotgun (WGS) entry which is preliminary data.</text>
</comment>
<feature type="domain" description="Cupin type-2" evidence="2">
    <location>
        <begin position="71"/>
        <end position="141"/>
    </location>
</feature>
<evidence type="ECO:0000313" key="3">
    <source>
        <dbReference type="EMBL" id="PZA21995.1"/>
    </source>
</evidence>
<gene>
    <name evidence="3" type="ORF">DMO24_07375</name>
</gene>
<dbReference type="EMBL" id="QKNV01000054">
    <property type="protein sequence ID" value="PZA21995.1"/>
    <property type="molecule type" value="Genomic_DNA"/>
</dbReference>
<dbReference type="PANTHER" id="PTHR36440">
    <property type="entry name" value="PUTATIVE (AFU_ORTHOLOGUE AFUA_8G07350)-RELATED"/>
    <property type="match status" value="1"/>
</dbReference>
<name>A0A323VBD2_9ACTN</name>
<protein>
    <submittedName>
        <fullName evidence="3">Cupin domain-containing protein</fullName>
    </submittedName>
</protein>
<dbReference type="InterPro" id="IPR011051">
    <property type="entry name" value="RmlC_Cupin_sf"/>
</dbReference>
<dbReference type="AlphaFoldDB" id="A0A323VBD2"/>
<dbReference type="Gene3D" id="2.60.120.10">
    <property type="entry name" value="Jelly Rolls"/>
    <property type="match status" value="1"/>
</dbReference>
<accession>A0A323VBD2</accession>
<dbReference type="InterPro" id="IPR013096">
    <property type="entry name" value="Cupin_2"/>
</dbReference>
<keyword evidence="4" id="KW-1185">Reference proteome</keyword>
<dbReference type="InterPro" id="IPR014710">
    <property type="entry name" value="RmlC-like_jellyroll"/>
</dbReference>
<dbReference type="SUPFAM" id="SSF51182">
    <property type="entry name" value="RmlC-like cupins"/>
    <property type="match status" value="1"/>
</dbReference>
<feature type="compositionally biased region" description="Basic and acidic residues" evidence="1">
    <location>
        <begin position="1"/>
        <end position="27"/>
    </location>
</feature>
<dbReference type="PANTHER" id="PTHR36440:SF1">
    <property type="entry name" value="PUTATIVE (AFU_ORTHOLOGUE AFUA_8G07350)-RELATED"/>
    <property type="match status" value="1"/>
</dbReference>
<organism evidence="3 4">
    <name type="scientific">Modestobacter versicolor</name>
    <dbReference type="NCBI Taxonomy" id="429133"/>
    <lineage>
        <taxon>Bacteria</taxon>
        <taxon>Bacillati</taxon>
        <taxon>Actinomycetota</taxon>
        <taxon>Actinomycetes</taxon>
        <taxon>Geodermatophilales</taxon>
        <taxon>Geodermatophilaceae</taxon>
        <taxon>Modestobacter</taxon>
    </lineage>
</organism>
<reference evidence="3 4" key="1">
    <citation type="submission" date="2018-06" db="EMBL/GenBank/DDBJ databases">
        <title>Draft genome sequence of Modestobacter versicolor CP153-2.</title>
        <authorList>
            <person name="Gundlapally S.R."/>
        </authorList>
    </citation>
    <scope>NUCLEOTIDE SEQUENCE [LARGE SCALE GENOMIC DNA]</scope>
    <source>
        <strain evidence="3 4">CP153-2</strain>
    </source>
</reference>